<organism evidence="7 8">
    <name type="scientific">Gimesia aquarii</name>
    <dbReference type="NCBI Taxonomy" id="2527964"/>
    <lineage>
        <taxon>Bacteria</taxon>
        <taxon>Pseudomonadati</taxon>
        <taxon>Planctomycetota</taxon>
        <taxon>Planctomycetia</taxon>
        <taxon>Planctomycetales</taxon>
        <taxon>Planctomycetaceae</taxon>
        <taxon>Gimesia</taxon>
    </lineage>
</organism>
<dbReference type="KEGG" id="gaw:V144x_54330"/>
<reference evidence="7 8" key="1">
    <citation type="submission" date="2019-03" db="EMBL/GenBank/DDBJ databases">
        <title>Deep-cultivation of Planctomycetes and their phenomic and genomic characterization uncovers novel biology.</title>
        <authorList>
            <person name="Wiegand S."/>
            <person name="Jogler M."/>
            <person name="Boedeker C."/>
            <person name="Pinto D."/>
            <person name="Vollmers J."/>
            <person name="Rivas-Marin E."/>
            <person name="Kohn T."/>
            <person name="Peeters S.H."/>
            <person name="Heuer A."/>
            <person name="Rast P."/>
            <person name="Oberbeckmann S."/>
            <person name="Bunk B."/>
            <person name="Jeske O."/>
            <person name="Meyerdierks A."/>
            <person name="Storesund J.E."/>
            <person name="Kallscheuer N."/>
            <person name="Luecker S."/>
            <person name="Lage O.M."/>
            <person name="Pohl T."/>
            <person name="Merkel B.J."/>
            <person name="Hornburger P."/>
            <person name="Mueller R.-W."/>
            <person name="Bruemmer F."/>
            <person name="Labrenz M."/>
            <person name="Spormann A.M."/>
            <person name="Op den Camp H."/>
            <person name="Overmann J."/>
            <person name="Amann R."/>
            <person name="Jetten M.S.M."/>
            <person name="Mascher T."/>
            <person name="Medema M.H."/>
            <person name="Devos D.P."/>
            <person name="Kaster A.-K."/>
            <person name="Ovreas L."/>
            <person name="Rohde M."/>
            <person name="Galperin M.Y."/>
            <person name="Jogler C."/>
        </authorList>
    </citation>
    <scope>NUCLEOTIDE SEQUENCE [LARGE SCALE GENOMIC DNA]</scope>
    <source>
        <strain evidence="7 8">V144</strain>
    </source>
</reference>
<evidence type="ECO:0000256" key="6">
    <source>
        <dbReference type="SAM" id="MobiDB-lite"/>
    </source>
</evidence>
<dbReference type="SUPFAM" id="SSF53474">
    <property type="entry name" value="alpha/beta-Hydrolases"/>
    <property type="match status" value="1"/>
</dbReference>
<dbReference type="AlphaFoldDB" id="A0A517W3T7"/>
<sequence length="509" mass="57044">MSNTNQEEVGNLSNAEYDFPKYAATTEHTLQLSSGPLAYKAVADWISLRKIYKPVAHLFYTAYIAEPQDCTRPLTFVFNGGPGAASAYLHMGALGPKRVAFGKMGSLPEPPTQVVDNQETWLSFTDLVFIDPVGTGFSRALKEPGANKNAEGSKEKFAESGPEENPEFWEIEKDLDALGEFICRFLSKYHRWTSPLFIAGESYGGFRVARMARRLQEKHGVGLCGALLISPAIELDALLDSDYNLAHWIELFPSLVAAAHHHGRTEDLGNDDIQSQGESFANNELVRWLAQGEALPADELALIVGRMSALTGLSATVLERAGGRISATMFSRELLRGERRLCGRYDASVTTVDPFPDRNGYEGPDPTLFSIDRLFTGAINHHLRTNLKVETELDYRLLSMQVNEKWKDKSNRHFFVRQVGAMDDLRYGMSLNGHMKVSITHGRFDLVTPYFGSQRLTKLMKLTDEQKSNLTCRNFDGGHMFYSWDESRIEFHSQMQNFYQSALPGDRDA</sequence>
<name>A0A517W3T7_9PLAN</name>
<keyword evidence="2" id="KW-0645">Protease</keyword>
<dbReference type="Pfam" id="PF00450">
    <property type="entry name" value="Peptidase_S10"/>
    <property type="match status" value="1"/>
</dbReference>
<dbReference type="InterPro" id="IPR029058">
    <property type="entry name" value="AB_hydrolase_fold"/>
</dbReference>
<evidence type="ECO:0000313" key="7">
    <source>
        <dbReference type="EMBL" id="QDT99919.1"/>
    </source>
</evidence>
<dbReference type="EMBL" id="CP037920">
    <property type="protein sequence ID" value="QDT99919.1"/>
    <property type="molecule type" value="Genomic_DNA"/>
</dbReference>
<dbReference type="GO" id="GO:0006508">
    <property type="term" value="P:proteolysis"/>
    <property type="evidence" value="ECO:0007669"/>
    <property type="project" value="UniProtKB-KW"/>
</dbReference>
<dbReference type="InterPro" id="IPR018202">
    <property type="entry name" value="Ser_caboxypep_ser_AS"/>
</dbReference>
<evidence type="ECO:0000256" key="1">
    <source>
        <dbReference type="ARBA" id="ARBA00022645"/>
    </source>
</evidence>
<dbReference type="GO" id="GO:0004185">
    <property type="term" value="F:serine-type carboxypeptidase activity"/>
    <property type="evidence" value="ECO:0007669"/>
    <property type="project" value="InterPro"/>
</dbReference>
<keyword evidence="5" id="KW-0325">Glycoprotein</keyword>
<dbReference type="RefSeq" id="WP_144989845.1">
    <property type="nucleotide sequence ID" value="NZ_CP037920.1"/>
</dbReference>
<dbReference type="PROSITE" id="PS00131">
    <property type="entry name" value="CARBOXYPEPT_SER_SER"/>
    <property type="match status" value="1"/>
</dbReference>
<evidence type="ECO:0000256" key="2">
    <source>
        <dbReference type="ARBA" id="ARBA00022670"/>
    </source>
</evidence>
<accession>A0A517W3T7</accession>
<dbReference type="PANTHER" id="PTHR11802">
    <property type="entry name" value="SERINE PROTEASE FAMILY S10 SERINE CARBOXYPEPTIDASE"/>
    <property type="match status" value="1"/>
</dbReference>
<dbReference type="InterPro" id="IPR001563">
    <property type="entry name" value="Peptidase_S10"/>
</dbReference>
<evidence type="ECO:0000256" key="3">
    <source>
        <dbReference type="ARBA" id="ARBA00022729"/>
    </source>
</evidence>
<feature type="region of interest" description="Disordered" evidence="6">
    <location>
        <begin position="141"/>
        <end position="163"/>
    </location>
</feature>
<keyword evidence="4" id="KW-0378">Hydrolase</keyword>
<dbReference type="Proteomes" id="UP000318704">
    <property type="component" value="Chromosome"/>
</dbReference>
<keyword evidence="3" id="KW-0732">Signal</keyword>
<dbReference type="PANTHER" id="PTHR11802:SF3">
    <property type="entry name" value="RETINOID-INDUCIBLE SERINE CARBOXYPEPTIDASE"/>
    <property type="match status" value="1"/>
</dbReference>
<proteinExistence type="predicted"/>
<evidence type="ECO:0000256" key="5">
    <source>
        <dbReference type="ARBA" id="ARBA00023180"/>
    </source>
</evidence>
<evidence type="ECO:0000256" key="4">
    <source>
        <dbReference type="ARBA" id="ARBA00022801"/>
    </source>
</evidence>
<gene>
    <name evidence="7" type="ORF">V144x_54330</name>
</gene>
<keyword evidence="1 7" id="KW-0121">Carboxypeptidase</keyword>
<protein>
    <submittedName>
        <fullName evidence="7">Serine carboxypeptidase</fullName>
    </submittedName>
</protein>
<dbReference type="Gene3D" id="3.40.50.1820">
    <property type="entry name" value="alpha/beta hydrolase"/>
    <property type="match status" value="1"/>
</dbReference>
<evidence type="ECO:0000313" key="8">
    <source>
        <dbReference type="Proteomes" id="UP000318704"/>
    </source>
</evidence>